<sequence length="86" mass="9614">MASWHDLLSQIPARCWLLCSNYAKELILLCWRDIPLSLGASHFLQRTLQVSLGVLKISCPISFASKPKNSLMAFCPKSTFCPLTMA</sequence>
<evidence type="ECO:0000313" key="2">
    <source>
        <dbReference type="Proteomes" id="UP000029981"/>
    </source>
</evidence>
<gene>
    <name evidence="1" type="ORF">Csa_4G172560</name>
</gene>
<organism evidence="1 2">
    <name type="scientific">Cucumis sativus</name>
    <name type="common">Cucumber</name>
    <dbReference type="NCBI Taxonomy" id="3659"/>
    <lineage>
        <taxon>Eukaryota</taxon>
        <taxon>Viridiplantae</taxon>
        <taxon>Streptophyta</taxon>
        <taxon>Embryophyta</taxon>
        <taxon>Tracheophyta</taxon>
        <taxon>Spermatophyta</taxon>
        <taxon>Magnoliopsida</taxon>
        <taxon>eudicotyledons</taxon>
        <taxon>Gunneridae</taxon>
        <taxon>Pentapetalae</taxon>
        <taxon>rosids</taxon>
        <taxon>fabids</taxon>
        <taxon>Cucurbitales</taxon>
        <taxon>Cucurbitaceae</taxon>
        <taxon>Benincaseae</taxon>
        <taxon>Cucumis</taxon>
    </lineage>
</organism>
<dbReference type="EMBL" id="CM002925">
    <property type="protein sequence ID" value="KGN53868.1"/>
    <property type="molecule type" value="Genomic_DNA"/>
</dbReference>
<protein>
    <submittedName>
        <fullName evidence="1">Uncharacterized protein</fullName>
    </submittedName>
</protein>
<accession>A0A0A0KWE6</accession>
<dbReference type="AlphaFoldDB" id="A0A0A0KWE6"/>
<reference evidence="1 2" key="1">
    <citation type="journal article" date="2009" name="Nat. Genet.">
        <title>The genome of the cucumber, Cucumis sativus L.</title>
        <authorList>
            <person name="Huang S."/>
            <person name="Li R."/>
            <person name="Zhang Z."/>
            <person name="Li L."/>
            <person name="Gu X."/>
            <person name="Fan W."/>
            <person name="Lucas W.J."/>
            <person name="Wang X."/>
            <person name="Xie B."/>
            <person name="Ni P."/>
            <person name="Ren Y."/>
            <person name="Zhu H."/>
            <person name="Li J."/>
            <person name="Lin K."/>
            <person name="Jin W."/>
            <person name="Fei Z."/>
            <person name="Li G."/>
            <person name="Staub J."/>
            <person name="Kilian A."/>
            <person name="van der Vossen E.A."/>
            <person name="Wu Y."/>
            <person name="Guo J."/>
            <person name="He J."/>
            <person name="Jia Z."/>
            <person name="Ren Y."/>
            <person name="Tian G."/>
            <person name="Lu Y."/>
            <person name="Ruan J."/>
            <person name="Qian W."/>
            <person name="Wang M."/>
            <person name="Huang Q."/>
            <person name="Li B."/>
            <person name="Xuan Z."/>
            <person name="Cao J."/>
            <person name="Asan"/>
            <person name="Wu Z."/>
            <person name="Zhang J."/>
            <person name="Cai Q."/>
            <person name="Bai Y."/>
            <person name="Zhao B."/>
            <person name="Han Y."/>
            <person name="Li Y."/>
            <person name="Li X."/>
            <person name="Wang S."/>
            <person name="Shi Q."/>
            <person name="Liu S."/>
            <person name="Cho W.K."/>
            <person name="Kim J.Y."/>
            <person name="Xu Y."/>
            <person name="Heller-Uszynska K."/>
            <person name="Miao H."/>
            <person name="Cheng Z."/>
            <person name="Zhang S."/>
            <person name="Wu J."/>
            <person name="Yang Y."/>
            <person name="Kang H."/>
            <person name="Li M."/>
            <person name="Liang H."/>
            <person name="Ren X."/>
            <person name="Shi Z."/>
            <person name="Wen M."/>
            <person name="Jian M."/>
            <person name="Yang H."/>
            <person name="Zhang G."/>
            <person name="Yang Z."/>
            <person name="Chen R."/>
            <person name="Liu S."/>
            <person name="Li J."/>
            <person name="Ma L."/>
            <person name="Liu H."/>
            <person name="Zhou Y."/>
            <person name="Zhao J."/>
            <person name="Fang X."/>
            <person name="Li G."/>
            <person name="Fang L."/>
            <person name="Li Y."/>
            <person name="Liu D."/>
            <person name="Zheng H."/>
            <person name="Zhang Y."/>
            <person name="Qin N."/>
            <person name="Li Z."/>
            <person name="Yang G."/>
            <person name="Yang S."/>
            <person name="Bolund L."/>
            <person name="Kristiansen K."/>
            <person name="Zheng H."/>
            <person name="Li S."/>
            <person name="Zhang X."/>
            <person name="Yang H."/>
            <person name="Wang J."/>
            <person name="Sun R."/>
            <person name="Zhang B."/>
            <person name="Jiang S."/>
            <person name="Wang J."/>
            <person name="Du Y."/>
            <person name="Li S."/>
        </authorList>
    </citation>
    <scope>NUCLEOTIDE SEQUENCE [LARGE SCALE GENOMIC DNA]</scope>
    <source>
        <strain evidence="2">cv. 9930</strain>
    </source>
</reference>
<dbReference type="Gramene" id="KGN53868">
    <property type="protein sequence ID" value="KGN53868"/>
    <property type="gene ID" value="Csa_4G172560"/>
</dbReference>
<reference evidence="1 2" key="2">
    <citation type="journal article" date="2009" name="PLoS ONE">
        <title>An integrated genetic and cytogenetic map of the cucumber genome.</title>
        <authorList>
            <person name="Ren Y."/>
            <person name="Zhang Z."/>
            <person name="Liu J."/>
            <person name="Staub J.E."/>
            <person name="Han Y."/>
            <person name="Cheng Z."/>
            <person name="Li X."/>
            <person name="Lu J."/>
            <person name="Miao H."/>
            <person name="Kang H."/>
            <person name="Xie B."/>
            <person name="Gu X."/>
            <person name="Wang X."/>
            <person name="Du Y."/>
            <person name="Jin W."/>
            <person name="Huang S."/>
        </authorList>
    </citation>
    <scope>NUCLEOTIDE SEQUENCE [LARGE SCALE GENOMIC DNA]</scope>
    <source>
        <strain evidence="2">cv. 9930</strain>
    </source>
</reference>
<reference evidence="1 2" key="3">
    <citation type="journal article" date="2010" name="BMC Genomics">
        <title>Transcriptome sequencing and comparative analysis of cucumber flowers with different sex types.</title>
        <authorList>
            <person name="Guo S."/>
            <person name="Zheng Y."/>
            <person name="Joung J.G."/>
            <person name="Liu S."/>
            <person name="Zhang Z."/>
            <person name="Crasta O.R."/>
            <person name="Sobral B.W."/>
            <person name="Xu Y."/>
            <person name="Huang S."/>
            <person name="Fei Z."/>
        </authorList>
    </citation>
    <scope>NUCLEOTIDE SEQUENCE [LARGE SCALE GENOMIC DNA]</scope>
    <source>
        <strain evidence="2">cv. 9930</strain>
    </source>
</reference>
<reference evidence="1 2" key="4">
    <citation type="journal article" date="2011" name="BMC Genomics">
        <title>RNA-Seq improves annotation of protein-coding genes in the cucumber genome.</title>
        <authorList>
            <person name="Li Z."/>
            <person name="Zhang Z."/>
            <person name="Yan P."/>
            <person name="Huang S."/>
            <person name="Fei Z."/>
            <person name="Lin K."/>
        </authorList>
    </citation>
    <scope>NUCLEOTIDE SEQUENCE [LARGE SCALE GENOMIC DNA]</scope>
    <source>
        <strain evidence="2">cv. 9930</strain>
    </source>
</reference>
<keyword evidence="2" id="KW-1185">Reference proteome</keyword>
<dbReference type="Proteomes" id="UP000029981">
    <property type="component" value="Chromosome 4"/>
</dbReference>
<proteinExistence type="predicted"/>
<evidence type="ECO:0000313" key="1">
    <source>
        <dbReference type="EMBL" id="KGN53868.1"/>
    </source>
</evidence>
<name>A0A0A0KWE6_CUCSA</name>